<organism evidence="5 6">
    <name type="scientific">Colwellia chukchiensis</name>
    <dbReference type="NCBI Taxonomy" id="641665"/>
    <lineage>
        <taxon>Bacteria</taxon>
        <taxon>Pseudomonadati</taxon>
        <taxon>Pseudomonadota</taxon>
        <taxon>Gammaproteobacteria</taxon>
        <taxon>Alteromonadales</taxon>
        <taxon>Colwelliaceae</taxon>
        <taxon>Colwellia</taxon>
    </lineage>
</organism>
<accession>A0A1H7G3Q6</accession>
<keyword evidence="3" id="KW-0732">Signal</keyword>
<dbReference type="PROSITE" id="PS50072">
    <property type="entry name" value="CSA_PPIASE_2"/>
    <property type="match status" value="1"/>
</dbReference>
<evidence type="ECO:0000256" key="1">
    <source>
        <dbReference type="ARBA" id="ARBA00023110"/>
    </source>
</evidence>
<feature type="signal peptide" evidence="3">
    <location>
        <begin position="1"/>
        <end position="19"/>
    </location>
</feature>
<evidence type="ECO:0000259" key="4">
    <source>
        <dbReference type="PROSITE" id="PS50072"/>
    </source>
</evidence>
<dbReference type="EC" id="5.2.1.8" evidence="3"/>
<dbReference type="EMBL" id="FOBI01000001">
    <property type="protein sequence ID" value="SEK31080.1"/>
    <property type="molecule type" value="Genomic_DNA"/>
</dbReference>
<keyword evidence="6" id="KW-1185">Reference proteome</keyword>
<reference evidence="6" key="1">
    <citation type="submission" date="2016-10" db="EMBL/GenBank/DDBJ databases">
        <authorList>
            <person name="Varghese N."/>
            <person name="Submissions S."/>
        </authorList>
    </citation>
    <scope>NUCLEOTIDE SEQUENCE [LARGE SCALE GENOMIC DNA]</scope>
    <source>
        <strain evidence="6">CGMCC 1.9127</strain>
    </source>
</reference>
<evidence type="ECO:0000313" key="5">
    <source>
        <dbReference type="EMBL" id="SEK31080.1"/>
    </source>
</evidence>
<dbReference type="GO" id="GO:0003755">
    <property type="term" value="F:peptidyl-prolyl cis-trans isomerase activity"/>
    <property type="evidence" value="ECO:0007669"/>
    <property type="project" value="UniProtKB-UniRule"/>
</dbReference>
<keyword evidence="2 3" id="KW-0413">Isomerase</keyword>
<dbReference type="Proteomes" id="UP000199297">
    <property type="component" value="Unassembled WGS sequence"/>
</dbReference>
<dbReference type="RefSeq" id="WP_085283178.1">
    <property type="nucleotide sequence ID" value="NZ_FOBI01000001.1"/>
</dbReference>
<evidence type="ECO:0000256" key="3">
    <source>
        <dbReference type="RuleBase" id="RU363019"/>
    </source>
</evidence>
<evidence type="ECO:0000313" key="6">
    <source>
        <dbReference type="Proteomes" id="UP000199297"/>
    </source>
</evidence>
<gene>
    <name evidence="5" type="ORF">SAMN05216262_10137</name>
</gene>
<dbReference type="SUPFAM" id="SSF50891">
    <property type="entry name" value="Cyclophilin-like"/>
    <property type="match status" value="1"/>
</dbReference>
<dbReference type="OrthoDB" id="9807797at2"/>
<dbReference type="Pfam" id="PF00160">
    <property type="entry name" value="Pro_isomerase"/>
    <property type="match status" value="1"/>
</dbReference>
<proteinExistence type="inferred from homology"/>
<dbReference type="InterPro" id="IPR044665">
    <property type="entry name" value="E_coli_cyclophilin_A-like"/>
</dbReference>
<feature type="chain" id="PRO_5011332847" description="Peptidyl-prolyl cis-trans isomerase" evidence="3">
    <location>
        <begin position="20"/>
        <end position="253"/>
    </location>
</feature>
<dbReference type="Gene3D" id="2.40.100.10">
    <property type="entry name" value="Cyclophilin-like"/>
    <property type="match status" value="1"/>
</dbReference>
<comment type="function">
    <text evidence="3">PPIases accelerate the folding of proteins. It catalyzes the cis-trans isomerization of proline imidic peptide bonds in oligopeptides.</text>
</comment>
<dbReference type="AlphaFoldDB" id="A0A1H7G3Q6"/>
<name>A0A1H7G3Q6_9GAMM</name>
<evidence type="ECO:0000256" key="2">
    <source>
        <dbReference type="ARBA" id="ARBA00023235"/>
    </source>
</evidence>
<comment type="similarity">
    <text evidence="3">Belongs to the cyclophilin-type PPIase family.</text>
</comment>
<comment type="catalytic activity">
    <reaction evidence="3">
        <text>[protein]-peptidylproline (omega=180) = [protein]-peptidylproline (omega=0)</text>
        <dbReference type="Rhea" id="RHEA:16237"/>
        <dbReference type="Rhea" id="RHEA-COMP:10747"/>
        <dbReference type="Rhea" id="RHEA-COMP:10748"/>
        <dbReference type="ChEBI" id="CHEBI:83833"/>
        <dbReference type="ChEBI" id="CHEBI:83834"/>
        <dbReference type="EC" id="5.2.1.8"/>
    </reaction>
</comment>
<keyword evidence="1 3" id="KW-0697">Rotamase</keyword>
<sequence>MFAKLSFLALTFASLSASATIVEFTTSHGNFKVNLHDETTPITVANFLSYVNEGSYNNTLVHRVEPGFVMQAGGFQFTGSLPLTAIPTASAIKNEPVYSNVRATIAMAKFSGNEHSATSQWFINLADNSGGSAQLDLQNGGFTVFGEVIEGMENIDAIADLPLCASMPMPDLTTEQCADSNYVPGVENFVTIESVTIFDASVNTASNLAAVKNTAITVTPPTTEPKDTSGSGSITWFGLLFAATLAFKRRLQA</sequence>
<dbReference type="InterPro" id="IPR002130">
    <property type="entry name" value="Cyclophilin-type_PPIase_dom"/>
</dbReference>
<dbReference type="PANTHER" id="PTHR43246">
    <property type="entry name" value="PEPTIDYL-PROLYL CIS-TRANS ISOMERASE CYP38, CHLOROPLASTIC"/>
    <property type="match status" value="1"/>
</dbReference>
<dbReference type="InterPro" id="IPR029000">
    <property type="entry name" value="Cyclophilin-like_dom_sf"/>
</dbReference>
<feature type="domain" description="PPIase cyclophilin-type" evidence="4">
    <location>
        <begin position="29"/>
        <end position="179"/>
    </location>
</feature>
<protein>
    <recommendedName>
        <fullName evidence="3">Peptidyl-prolyl cis-trans isomerase</fullName>
        <shortName evidence="3">PPIase</shortName>
        <ecNumber evidence="3">5.2.1.8</ecNumber>
    </recommendedName>
</protein>
<dbReference type="PRINTS" id="PR00153">
    <property type="entry name" value="CSAPPISMRASE"/>
</dbReference>
<dbReference type="STRING" id="641665.GCA_002104455_00665"/>